<gene>
    <name evidence="1" type="ORF">DZ860_16280</name>
</gene>
<evidence type="ECO:0008006" key="3">
    <source>
        <dbReference type="Google" id="ProtNLM"/>
    </source>
</evidence>
<dbReference type="OrthoDB" id="5592990at2"/>
<evidence type="ECO:0000313" key="2">
    <source>
        <dbReference type="Proteomes" id="UP000273252"/>
    </source>
</evidence>
<protein>
    <recommendedName>
        <fullName evidence="3">Chromosome partitioning protein ParA</fullName>
    </recommendedName>
</protein>
<keyword evidence="2" id="KW-1185">Reference proteome</keyword>
<evidence type="ECO:0000313" key="1">
    <source>
        <dbReference type="EMBL" id="RJX68807.1"/>
    </source>
</evidence>
<dbReference type="RefSeq" id="WP_120033423.1">
    <property type="nucleotide sequence ID" value="NZ_QVMU01000018.1"/>
</dbReference>
<accession>A0A3A6QFA3</accession>
<dbReference type="EMBL" id="QVMU01000018">
    <property type="protein sequence ID" value="RJX68807.1"/>
    <property type="molecule type" value="Genomic_DNA"/>
</dbReference>
<proteinExistence type="predicted"/>
<comment type="caution">
    <text evidence="1">The sequence shown here is derived from an EMBL/GenBank/DDBJ whole genome shotgun (WGS) entry which is preliminary data.</text>
</comment>
<organism evidence="1 2">
    <name type="scientific">Vibrio sinensis</name>
    <dbReference type="NCBI Taxonomy" id="2302434"/>
    <lineage>
        <taxon>Bacteria</taxon>
        <taxon>Pseudomonadati</taxon>
        <taxon>Pseudomonadota</taxon>
        <taxon>Gammaproteobacteria</taxon>
        <taxon>Vibrionales</taxon>
        <taxon>Vibrionaceae</taxon>
        <taxon>Vibrio</taxon>
    </lineage>
</organism>
<sequence>MNKKISLIAVSVALALSGCGSDDSNSSTATPVTGKFIDNAVEGMFYTTTSGKSGLTGSEGEYQAMSGDTITFYIGGKNGLKVGAGSTRDVLTPFEAAGKYERAVNLAILLQSLDSVKDDNVLTIPDELRNPSSDILKKMVSLSLDNRDSVEAFISSLGNDYTIVDEEAAIAHMNDSFGEMIRGGEGRNPFIQQGKFVRQIQVTQNATQSGTTNTFIHADTMMDETLYNRTRGMSEMTIEMADADNIRVMAGSIDSSISGVRASAYLTCLDKGHEWSEDSNSCSTDVALNPKFSLDGNYQYLLRDITKASKTDEAPEDRKVFMPFRADTIAQLNHYTANHVRNDRAPNEDKDRWKRETMSGSYDPVTGIYTEIMKDTSLVIGSNDIACDSTGNNCTDSRTSEKVFYSYNVEKDAKGNFADRYIDFVGTWETTAICNDGQSAVMTTVFTEEGQYIKGQECGTGGSNDSYYASEDQPTSPQDITDTDLYKYDVTSDMWWFGQTGRESKATLTELNTLVRYCDADNYQQGEPCVENNGSGGSFEPIYYVKWEYQPAGKNWDQGLLIRTKTNRSGQVEDFSIMQKVK</sequence>
<dbReference type="AlphaFoldDB" id="A0A3A6QFA3"/>
<name>A0A3A6QFA3_9VIBR</name>
<dbReference type="PROSITE" id="PS51257">
    <property type="entry name" value="PROKAR_LIPOPROTEIN"/>
    <property type="match status" value="1"/>
</dbReference>
<dbReference type="Proteomes" id="UP000273252">
    <property type="component" value="Unassembled WGS sequence"/>
</dbReference>
<reference evidence="1 2" key="1">
    <citation type="submission" date="2018-08" db="EMBL/GenBank/DDBJ databases">
        <title>Vibrio isolated from the Eastern China Marginal Seas.</title>
        <authorList>
            <person name="Li Y."/>
        </authorList>
    </citation>
    <scope>NUCLEOTIDE SEQUENCE [LARGE SCALE GENOMIC DNA]</scope>
    <source>
        <strain evidence="1 2">BEI233</strain>
    </source>
</reference>